<dbReference type="RefSeq" id="WP_088582394.1">
    <property type="nucleotide sequence ID" value="NZ_CP022048.2"/>
</dbReference>
<dbReference type="Pfam" id="PF08867">
    <property type="entry name" value="FRG"/>
    <property type="match status" value="1"/>
</dbReference>
<dbReference type="Proteomes" id="UP000197050">
    <property type="component" value="Chromosome"/>
</dbReference>
<feature type="domain" description="FRG" evidence="1">
    <location>
        <begin position="160"/>
        <end position="263"/>
    </location>
</feature>
<dbReference type="EMBL" id="CP022048">
    <property type="protein sequence ID" value="ASE38939.1"/>
    <property type="molecule type" value="Genomic_DNA"/>
</dbReference>
<reference evidence="3" key="1">
    <citation type="submission" date="2017-06" db="EMBL/GenBank/DDBJ databases">
        <title>FDA dAtabase for Regulatory Grade micrObial Sequences (FDA-ARGOS): Supporting development and validation of Infectious Disease Dx tests.</title>
        <authorList>
            <person name="Minogue T."/>
            <person name="Wolcott M."/>
            <person name="Wasieloski L."/>
            <person name="Aguilar W."/>
            <person name="Moore D."/>
            <person name="Tallon L."/>
            <person name="Sadzewicz L."/>
            <person name="Sengamalay N."/>
            <person name="Ott S."/>
            <person name="Godinez A."/>
            <person name="Nagaraj S."/>
            <person name="Nadendla S."/>
            <person name="Geyer C."/>
            <person name="Sichtig H."/>
        </authorList>
    </citation>
    <scope>NUCLEOTIDE SEQUENCE [LARGE SCALE GENOMIC DNA]</scope>
    <source>
        <strain evidence="3">FDAARGOS_289</strain>
    </source>
</reference>
<accession>A0A1Z3U6M9</accession>
<proteinExistence type="predicted"/>
<dbReference type="AlphaFoldDB" id="A0A1Z3U6M9"/>
<dbReference type="SMART" id="SM00901">
    <property type="entry name" value="FRG"/>
    <property type="match status" value="1"/>
</dbReference>
<gene>
    <name evidence="2" type="ORF">CEP68_05195</name>
</gene>
<name>A0A1Z3U6M9_BREVE</name>
<dbReference type="GeneID" id="34013852"/>
<evidence type="ECO:0000259" key="1">
    <source>
        <dbReference type="SMART" id="SM00901"/>
    </source>
</evidence>
<evidence type="ECO:0000313" key="3">
    <source>
        <dbReference type="Proteomes" id="UP000197050"/>
    </source>
</evidence>
<dbReference type="InterPro" id="IPR014966">
    <property type="entry name" value="FRG-dom"/>
</dbReference>
<dbReference type="KEGG" id="bvc:CEP68_05195"/>
<sequence length="323" mass="36892">MKDDPPDLRSVTRREEALASSKKLSPLKLYWVETPSAEENCFVVARSKAAAARYERNGSGFGTEDCVAEYLLTPDVSWLSSVAPDGVLLDEIVAFYAQPEDVVELGVGWVIMDGDDYFSWGEREFFRQGGMNWIASVYEKPRNIVIRSVRGLLEIVERDAPGEWLFRGQSSCRWGLQASVHRLRSADLGPSELRDYERRIVGEFRRRARSLLPAPPSTIWEWLVLAQHFGLPTRLLDWTENPLVALYFSVRDNDGVSDDGQIFAYRHGAPEIDLESTIDPFNIQRIEVVRPPYLDQRVIIQRSVFTVEPHPLECEDTESEDLR</sequence>
<evidence type="ECO:0000313" key="2">
    <source>
        <dbReference type="EMBL" id="ASE38939.1"/>
    </source>
</evidence>
<organism evidence="2 3">
    <name type="scientific">Brevundimonas vesicularis</name>
    <name type="common">Pseudomonas vesicularis</name>
    <dbReference type="NCBI Taxonomy" id="41276"/>
    <lineage>
        <taxon>Bacteria</taxon>
        <taxon>Pseudomonadati</taxon>
        <taxon>Pseudomonadota</taxon>
        <taxon>Alphaproteobacteria</taxon>
        <taxon>Caulobacterales</taxon>
        <taxon>Caulobacteraceae</taxon>
        <taxon>Brevundimonas</taxon>
    </lineage>
</organism>
<protein>
    <submittedName>
        <fullName evidence="2">FRG domain-containing protein</fullName>
    </submittedName>
</protein>